<dbReference type="PANTHER" id="PTHR23272">
    <property type="entry name" value="BED FINGER-RELATED"/>
    <property type="match status" value="1"/>
</dbReference>
<proteinExistence type="predicted"/>
<sequence length="347" mass="39734">LDCLEIDRSIIDDDEINCILNAADEDVIEKHKDVCEKLIFDMEMEILHIGDSTIFTGMRCVAHKLHEQLTLSDFYGAWITCKIQIQKITNSFALKFIRNINIREIHIMNNNALISAIFMDPRYKITLTEEQSMTAINHLTNIWIHMKNLEKEHEELTMSDINTNNLSESEVSCNSKSGDEIEEFLKSNYLNASSSQNDLSNSQKSTISTLIETLLKSYHIEQNRIGNKTKILKFWKSMETIHPELHKLAKVVFSVPGTQVSVERLFSGLKFILSPYRTNIGSKNLEDQLLVRTNRLFEKKETEKFISGNPIIPITTLEPNANQNQVNTIPAYADTSLLQGITRTEPE</sequence>
<reference evidence="2 3" key="1">
    <citation type="submission" date="2019-08" db="EMBL/GenBank/DDBJ databases">
        <title>Whole genome of Aphis craccivora.</title>
        <authorList>
            <person name="Voronova N.V."/>
            <person name="Shulinski R.S."/>
            <person name="Bandarenka Y.V."/>
            <person name="Zhorov D.G."/>
            <person name="Warner D."/>
        </authorList>
    </citation>
    <scope>NUCLEOTIDE SEQUENCE [LARGE SCALE GENOMIC DNA]</scope>
    <source>
        <strain evidence="2">180601</strain>
        <tissue evidence="2">Whole Body</tissue>
    </source>
</reference>
<dbReference type="InterPro" id="IPR008906">
    <property type="entry name" value="HATC_C_dom"/>
</dbReference>
<gene>
    <name evidence="2" type="ORF">FWK35_00025996</name>
</gene>
<accession>A0A6G0VZC4</accession>
<name>A0A6G0VZC4_APHCR</name>
<keyword evidence="3" id="KW-1185">Reference proteome</keyword>
<protein>
    <submittedName>
        <fullName evidence="2">Dimer Tnp hAT domain-containing protein</fullName>
    </submittedName>
</protein>
<dbReference type="SUPFAM" id="SSF53098">
    <property type="entry name" value="Ribonuclease H-like"/>
    <property type="match status" value="1"/>
</dbReference>
<dbReference type="InterPro" id="IPR012337">
    <property type="entry name" value="RNaseH-like_sf"/>
</dbReference>
<dbReference type="EMBL" id="VUJU01010984">
    <property type="protein sequence ID" value="KAF0712281.1"/>
    <property type="molecule type" value="Genomic_DNA"/>
</dbReference>
<dbReference type="AlphaFoldDB" id="A0A6G0VZC4"/>
<feature type="domain" description="HAT C-terminal dimerisation" evidence="1">
    <location>
        <begin position="215"/>
        <end position="293"/>
    </location>
</feature>
<dbReference type="Pfam" id="PF05699">
    <property type="entry name" value="Dimer_Tnp_hAT"/>
    <property type="match status" value="1"/>
</dbReference>
<evidence type="ECO:0000313" key="3">
    <source>
        <dbReference type="Proteomes" id="UP000478052"/>
    </source>
</evidence>
<organism evidence="2 3">
    <name type="scientific">Aphis craccivora</name>
    <name type="common">Cowpea aphid</name>
    <dbReference type="NCBI Taxonomy" id="307492"/>
    <lineage>
        <taxon>Eukaryota</taxon>
        <taxon>Metazoa</taxon>
        <taxon>Ecdysozoa</taxon>
        <taxon>Arthropoda</taxon>
        <taxon>Hexapoda</taxon>
        <taxon>Insecta</taxon>
        <taxon>Pterygota</taxon>
        <taxon>Neoptera</taxon>
        <taxon>Paraneoptera</taxon>
        <taxon>Hemiptera</taxon>
        <taxon>Sternorrhyncha</taxon>
        <taxon>Aphidomorpha</taxon>
        <taxon>Aphidoidea</taxon>
        <taxon>Aphididae</taxon>
        <taxon>Aphidini</taxon>
        <taxon>Aphis</taxon>
        <taxon>Aphis</taxon>
    </lineage>
</organism>
<dbReference type="OrthoDB" id="6602227at2759"/>
<comment type="caution">
    <text evidence="2">The sequence shown here is derived from an EMBL/GenBank/DDBJ whole genome shotgun (WGS) entry which is preliminary data.</text>
</comment>
<evidence type="ECO:0000259" key="1">
    <source>
        <dbReference type="Pfam" id="PF05699"/>
    </source>
</evidence>
<dbReference type="Proteomes" id="UP000478052">
    <property type="component" value="Unassembled WGS sequence"/>
</dbReference>
<feature type="non-terminal residue" evidence="2">
    <location>
        <position position="1"/>
    </location>
</feature>
<evidence type="ECO:0000313" key="2">
    <source>
        <dbReference type="EMBL" id="KAF0712281.1"/>
    </source>
</evidence>
<dbReference type="GO" id="GO:0046983">
    <property type="term" value="F:protein dimerization activity"/>
    <property type="evidence" value="ECO:0007669"/>
    <property type="project" value="InterPro"/>
</dbReference>